<dbReference type="InterPro" id="IPR006127">
    <property type="entry name" value="ZnuA-like"/>
</dbReference>
<evidence type="ECO:0000313" key="6">
    <source>
        <dbReference type="EMBL" id="MDD9204856.1"/>
    </source>
</evidence>
<dbReference type="Pfam" id="PF01297">
    <property type="entry name" value="ZnuA"/>
    <property type="match status" value="1"/>
</dbReference>
<organism evidence="6 7">
    <name type="scientific">Georgenia halotolerans</name>
    <dbReference type="NCBI Taxonomy" id="3028317"/>
    <lineage>
        <taxon>Bacteria</taxon>
        <taxon>Bacillati</taxon>
        <taxon>Actinomycetota</taxon>
        <taxon>Actinomycetes</taxon>
        <taxon>Micrococcales</taxon>
        <taxon>Bogoriellaceae</taxon>
        <taxon>Georgenia</taxon>
    </lineage>
</organism>
<evidence type="ECO:0000313" key="7">
    <source>
        <dbReference type="Proteomes" id="UP001165561"/>
    </source>
</evidence>
<dbReference type="PANTHER" id="PTHR42953">
    <property type="entry name" value="HIGH-AFFINITY ZINC UPTAKE SYSTEM PROTEIN ZNUA-RELATED"/>
    <property type="match status" value="1"/>
</dbReference>
<keyword evidence="2 5" id="KW-0813">Transport</keyword>
<dbReference type="InterPro" id="IPR006128">
    <property type="entry name" value="Lipoprotein_PsaA-like"/>
</dbReference>
<keyword evidence="3" id="KW-0479">Metal-binding</keyword>
<dbReference type="PANTHER" id="PTHR42953:SF1">
    <property type="entry name" value="METAL-BINDING PROTEIN HI_0362-RELATED"/>
    <property type="match status" value="1"/>
</dbReference>
<comment type="similarity">
    <text evidence="5">Belongs to the bacterial solute-binding protein 9 family.</text>
</comment>
<dbReference type="InterPro" id="IPR050492">
    <property type="entry name" value="Bact_metal-bind_prot9"/>
</dbReference>
<gene>
    <name evidence="6" type="ORF">PU560_00085</name>
</gene>
<keyword evidence="4" id="KW-0732">Signal</keyword>
<evidence type="ECO:0000256" key="2">
    <source>
        <dbReference type="ARBA" id="ARBA00022448"/>
    </source>
</evidence>
<keyword evidence="7" id="KW-1185">Reference proteome</keyword>
<feature type="non-terminal residue" evidence="6">
    <location>
        <position position="1"/>
    </location>
</feature>
<dbReference type="PRINTS" id="PR00690">
    <property type="entry name" value="ADHESNFAMILY"/>
</dbReference>
<evidence type="ECO:0000256" key="1">
    <source>
        <dbReference type="ARBA" id="ARBA00004196"/>
    </source>
</evidence>
<dbReference type="PRINTS" id="PR00691">
    <property type="entry name" value="ADHESINB"/>
</dbReference>
<dbReference type="Proteomes" id="UP001165561">
    <property type="component" value="Unassembled WGS sequence"/>
</dbReference>
<name>A0ABT5TS19_9MICO</name>
<feature type="non-terminal residue" evidence="6">
    <location>
        <position position="76"/>
    </location>
</feature>
<dbReference type="SUPFAM" id="SSF53807">
    <property type="entry name" value="Helical backbone' metal receptor"/>
    <property type="match status" value="1"/>
</dbReference>
<protein>
    <submittedName>
        <fullName evidence="6">Zinc ABC transporter substrate-binding protein</fullName>
    </submittedName>
</protein>
<comment type="subcellular location">
    <subcellularLocation>
        <location evidence="1">Cell envelope</location>
    </subcellularLocation>
</comment>
<dbReference type="InterPro" id="IPR006129">
    <property type="entry name" value="AdhesinB"/>
</dbReference>
<evidence type="ECO:0000256" key="3">
    <source>
        <dbReference type="ARBA" id="ARBA00022723"/>
    </source>
</evidence>
<dbReference type="Gene3D" id="3.40.50.1980">
    <property type="entry name" value="Nitrogenase molybdenum iron protein domain"/>
    <property type="match status" value="1"/>
</dbReference>
<dbReference type="EMBL" id="JARACI010000022">
    <property type="protein sequence ID" value="MDD9204856.1"/>
    <property type="molecule type" value="Genomic_DNA"/>
</dbReference>
<evidence type="ECO:0000256" key="5">
    <source>
        <dbReference type="RuleBase" id="RU003512"/>
    </source>
</evidence>
<sequence>AGCSPAEPQSRADADDGRPLVLTTFTVLADMVRNVAGDRVRVESVTDVGAEIHGYEPTPDDLSRADGADLVLDNGL</sequence>
<evidence type="ECO:0000256" key="4">
    <source>
        <dbReference type="ARBA" id="ARBA00022729"/>
    </source>
</evidence>
<proteinExistence type="inferred from homology"/>
<reference evidence="6" key="1">
    <citation type="submission" date="2023-02" db="EMBL/GenBank/DDBJ databases">
        <title>Georgenia sp.10Sc9-8, isolated from a soil sample collected from the Taklamakan desert.</title>
        <authorList>
            <person name="Liu S."/>
        </authorList>
    </citation>
    <scope>NUCLEOTIDE SEQUENCE</scope>
    <source>
        <strain evidence="6">10Sc9-8</strain>
    </source>
</reference>
<comment type="caution">
    <text evidence="6">The sequence shown here is derived from an EMBL/GenBank/DDBJ whole genome shotgun (WGS) entry which is preliminary data.</text>
</comment>
<accession>A0ABT5TS19</accession>